<accession>A0AAE0LAD1</accession>
<name>A0AAE0LAD1_9CHLO</name>
<evidence type="ECO:0000313" key="3">
    <source>
        <dbReference type="Proteomes" id="UP001190700"/>
    </source>
</evidence>
<feature type="region of interest" description="Disordered" evidence="1">
    <location>
        <begin position="388"/>
        <end position="418"/>
    </location>
</feature>
<proteinExistence type="predicted"/>
<feature type="region of interest" description="Disordered" evidence="1">
    <location>
        <begin position="351"/>
        <end position="374"/>
    </location>
</feature>
<evidence type="ECO:0000313" key="2">
    <source>
        <dbReference type="EMBL" id="KAK3278086.1"/>
    </source>
</evidence>
<gene>
    <name evidence="2" type="ORF">CYMTET_13949</name>
</gene>
<dbReference type="AlphaFoldDB" id="A0AAE0LAD1"/>
<sequence length="418" mass="43987">MSGKGRNVCRQRKVKEWRRLSLQRRGLGLLTGAVGSEGSGKEGGGVERGAGGGEGLRAAQIGVAVEEGADLGVHTVQAALDQHPEWVCVKVDAKNAFSAVHRETVFEAIERAFPESWAWTGLCYGVEANLGFRLGGVDGSVIDALRQVAGGGVPPEMMRAAEKEHDRRMREALRDLLPGGGLNSHSLEFATLPHGMGLTEATRASIITDSHAGGDGGDGGIEEAREVEQHLPLQTRLPWLYSVTFDSIEPAFLRGIPCLAGGGEVAQQRADEGLALVGRAWEDTFENMDHATQAGRSDVVTERKGLYMGMQQSERASGGASGAGRMAAQLLEDLGDMRGPPTQVDCLRMAGGQEAADTQSAETSMGASGPDQSASVVQDILEEWEDFLSPAPDRARGVVGGEGSGGEGGGTRCDCRRG</sequence>
<dbReference type="EMBL" id="LGRX02005627">
    <property type="protein sequence ID" value="KAK3278086.1"/>
    <property type="molecule type" value="Genomic_DNA"/>
</dbReference>
<evidence type="ECO:0000256" key="1">
    <source>
        <dbReference type="SAM" id="MobiDB-lite"/>
    </source>
</evidence>
<dbReference type="Proteomes" id="UP001190700">
    <property type="component" value="Unassembled WGS sequence"/>
</dbReference>
<keyword evidence="3" id="KW-1185">Reference proteome</keyword>
<comment type="caution">
    <text evidence="2">The sequence shown here is derived from an EMBL/GenBank/DDBJ whole genome shotgun (WGS) entry which is preliminary data.</text>
</comment>
<reference evidence="2 3" key="1">
    <citation type="journal article" date="2015" name="Genome Biol. Evol.">
        <title>Comparative Genomics of a Bacterivorous Green Alga Reveals Evolutionary Causalities and Consequences of Phago-Mixotrophic Mode of Nutrition.</title>
        <authorList>
            <person name="Burns J.A."/>
            <person name="Paasch A."/>
            <person name="Narechania A."/>
            <person name="Kim E."/>
        </authorList>
    </citation>
    <scope>NUCLEOTIDE SEQUENCE [LARGE SCALE GENOMIC DNA]</scope>
    <source>
        <strain evidence="2 3">PLY_AMNH</strain>
    </source>
</reference>
<feature type="compositionally biased region" description="Gly residues" evidence="1">
    <location>
        <begin position="398"/>
        <end position="411"/>
    </location>
</feature>
<feature type="compositionally biased region" description="Polar residues" evidence="1">
    <location>
        <begin position="356"/>
        <end position="374"/>
    </location>
</feature>
<organism evidence="2 3">
    <name type="scientific">Cymbomonas tetramitiformis</name>
    <dbReference type="NCBI Taxonomy" id="36881"/>
    <lineage>
        <taxon>Eukaryota</taxon>
        <taxon>Viridiplantae</taxon>
        <taxon>Chlorophyta</taxon>
        <taxon>Pyramimonadophyceae</taxon>
        <taxon>Pyramimonadales</taxon>
        <taxon>Pyramimonadaceae</taxon>
        <taxon>Cymbomonas</taxon>
    </lineage>
</organism>
<protein>
    <submittedName>
        <fullName evidence="2">Uncharacterized protein</fullName>
    </submittedName>
</protein>